<accession>A0ABU6V5U8</accession>
<evidence type="ECO:0008006" key="7">
    <source>
        <dbReference type="Google" id="ProtNLM"/>
    </source>
</evidence>
<dbReference type="NCBIfam" id="NF002881">
    <property type="entry name" value="PRK03343.1"/>
    <property type="match status" value="1"/>
</dbReference>
<proteinExistence type="inferred from homology"/>
<dbReference type="PANTHER" id="PTHR10683:SF33">
    <property type="entry name" value="TRANSALDOLASE"/>
    <property type="match status" value="1"/>
</dbReference>
<reference evidence="5 6" key="1">
    <citation type="journal article" date="2023" name="Plants (Basel)">
        <title>Bridging the Gap: Combining Genomics and Transcriptomics Approaches to Understand Stylosanthes scabra, an Orphan Legume from the Brazilian Caatinga.</title>
        <authorList>
            <person name="Ferreira-Neto J.R.C."/>
            <person name="da Silva M.D."/>
            <person name="Binneck E."/>
            <person name="de Melo N.F."/>
            <person name="da Silva R.H."/>
            <person name="de Melo A.L.T.M."/>
            <person name="Pandolfi V."/>
            <person name="Bustamante F.O."/>
            <person name="Brasileiro-Vidal A.C."/>
            <person name="Benko-Iseppon A.M."/>
        </authorList>
    </citation>
    <scope>NUCLEOTIDE SEQUENCE [LARGE SCALE GENOMIC DNA]</scope>
    <source>
        <tissue evidence="5">Leaves</tissue>
    </source>
</reference>
<dbReference type="PROSITE" id="PS01054">
    <property type="entry name" value="TRANSALDOLASE_1"/>
    <property type="match status" value="1"/>
</dbReference>
<keyword evidence="6" id="KW-1185">Reference proteome</keyword>
<dbReference type="Gene3D" id="3.20.20.70">
    <property type="entry name" value="Aldolase class I"/>
    <property type="match status" value="1"/>
</dbReference>
<sequence length="374" mass="41518">MSGRMSSNGDRTILHDLYEKHSQSPYYDNLSRPVSDLLPPFIVAGIRGVTSNPAIFEKAIILSNAYNEQLRNLLESGKDLESAYWEMVVKDIQYACKLLEPIYNESNGLDGYVSVEVSPKLANNTKETTEAAKLLHKKVGFPNVYIKIPATKESIPSIKEVISHGISVNVTLIFCLSQYEAVIDAYLDGLEASEMADLSKISSAAAFYISRVDVTVDKKLEQIGTSEALDLRGKAAVAQAVLAYQLYRKKFCGPRWERLEKRGAKKQRLMWASTNVKNAAYPDTLYVDSLIGPDTISTIPPQALAAFMEHGSLSRSIDSNVSEAEGVYNAIERLGIDWNCVGSELEHQVLDSFTKCFDNVLHCLKAKHRDLISI</sequence>
<dbReference type="InterPro" id="IPR013785">
    <property type="entry name" value="Aldolase_TIM"/>
</dbReference>
<dbReference type="PANTHER" id="PTHR10683">
    <property type="entry name" value="TRANSALDOLASE"/>
    <property type="match status" value="1"/>
</dbReference>
<evidence type="ECO:0000256" key="1">
    <source>
        <dbReference type="ARBA" id="ARBA00003518"/>
    </source>
</evidence>
<dbReference type="HAMAP" id="MF_00493">
    <property type="entry name" value="Transaldolase_2"/>
    <property type="match status" value="1"/>
</dbReference>
<dbReference type="EMBL" id="JASCZI010151056">
    <property type="protein sequence ID" value="MED6168145.1"/>
    <property type="molecule type" value="Genomic_DNA"/>
</dbReference>
<dbReference type="InterPro" id="IPR001585">
    <property type="entry name" value="TAL/FSA"/>
</dbReference>
<protein>
    <recommendedName>
        <fullName evidence="7">Transaldolase</fullName>
    </recommendedName>
</protein>
<organism evidence="5 6">
    <name type="scientific">Stylosanthes scabra</name>
    <dbReference type="NCBI Taxonomy" id="79078"/>
    <lineage>
        <taxon>Eukaryota</taxon>
        <taxon>Viridiplantae</taxon>
        <taxon>Streptophyta</taxon>
        <taxon>Embryophyta</taxon>
        <taxon>Tracheophyta</taxon>
        <taxon>Spermatophyta</taxon>
        <taxon>Magnoliopsida</taxon>
        <taxon>eudicotyledons</taxon>
        <taxon>Gunneridae</taxon>
        <taxon>Pentapetalae</taxon>
        <taxon>rosids</taxon>
        <taxon>fabids</taxon>
        <taxon>Fabales</taxon>
        <taxon>Fabaceae</taxon>
        <taxon>Papilionoideae</taxon>
        <taxon>50 kb inversion clade</taxon>
        <taxon>dalbergioids sensu lato</taxon>
        <taxon>Dalbergieae</taxon>
        <taxon>Pterocarpus clade</taxon>
        <taxon>Stylosanthes</taxon>
    </lineage>
</organism>
<keyword evidence="3" id="KW-0704">Schiff base</keyword>
<dbReference type="InterPro" id="IPR018225">
    <property type="entry name" value="Transaldolase_AS"/>
</dbReference>
<evidence type="ECO:0000313" key="6">
    <source>
        <dbReference type="Proteomes" id="UP001341840"/>
    </source>
</evidence>
<comment type="catalytic activity">
    <reaction evidence="4">
        <text>D-sedoheptulose 7-phosphate + D-glyceraldehyde 3-phosphate = D-erythrose 4-phosphate + beta-D-fructose 6-phosphate</text>
        <dbReference type="Rhea" id="RHEA:17053"/>
        <dbReference type="ChEBI" id="CHEBI:16897"/>
        <dbReference type="ChEBI" id="CHEBI:57483"/>
        <dbReference type="ChEBI" id="CHEBI:57634"/>
        <dbReference type="ChEBI" id="CHEBI:59776"/>
        <dbReference type="EC" id="2.2.1.2"/>
    </reaction>
</comment>
<comment type="caution">
    <text evidence="5">The sequence shown here is derived from an EMBL/GenBank/DDBJ whole genome shotgun (WGS) entry which is preliminary data.</text>
</comment>
<gene>
    <name evidence="5" type="ORF">PIB30_009366</name>
</gene>
<evidence type="ECO:0000256" key="3">
    <source>
        <dbReference type="ARBA" id="ARBA00023270"/>
    </source>
</evidence>
<evidence type="ECO:0000313" key="5">
    <source>
        <dbReference type="EMBL" id="MED6168145.1"/>
    </source>
</evidence>
<comment type="function">
    <text evidence="1">Transaldolase is important for the balance of metabolites in the pentose-phosphate pathway.</text>
</comment>
<dbReference type="PIRSF" id="PIRSF036915">
    <property type="entry name" value="Trnald_Bac_Plnt"/>
    <property type="match status" value="1"/>
</dbReference>
<name>A0ABU6V5U8_9FABA</name>
<dbReference type="NCBIfam" id="TIGR00876">
    <property type="entry name" value="tal_mycobact"/>
    <property type="match status" value="1"/>
</dbReference>
<evidence type="ECO:0000256" key="4">
    <source>
        <dbReference type="ARBA" id="ARBA00048810"/>
    </source>
</evidence>
<dbReference type="CDD" id="cd00955">
    <property type="entry name" value="Transaldolase_like"/>
    <property type="match status" value="1"/>
</dbReference>
<dbReference type="Proteomes" id="UP001341840">
    <property type="component" value="Unassembled WGS sequence"/>
</dbReference>
<dbReference type="SUPFAM" id="SSF51569">
    <property type="entry name" value="Aldolase"/>
    <property type="match status" value="1"/>
</dbReference>
<evidence type="ECO:0000256" key="2">
    <source>
        <dbReference type="ARBA" id="ARBA00008426"/>
    </source>
</evidence>
<dbReference type="Pfam" id="PF00923">
    <property type="entry name" value="TAL_FSA"/>
    <property type="match status" value="1"/>
</dbReference>
<comment type="similarity">
    <text evidence="2">Belongs to the transaldolase family. Type 2 subfamily.</text>
</comment>
<dbReference type="InterPro" id="IPR004732">
    <property type="entry name" value="Transaldolase_2"/>
</dbReference>